<evidence type="ECO:0000256" key="1">
    <source>
        <dbReference type="SAM" id="SignalP"/>
    </source>
</evidence>
<gene>
    <name evidence="3" type="primary">LOC105266045</name>
</gene>
<name>A0A9R1T3R7_9HYME</name>
<dbReference type="AlphaFoldDB" id="A0A9R1T3R7"/>
<evidence type="ECO:0000313" key="2">
    <source>
        <dbReference type="Proteomes" id="UP000694866"/>
    </source>
</evidence>
<proteinExistence type="predicted"/>
<dbReference type="Proteomes" id="UP000694866">
    <property type="component" value="Unplaced"/>
</dbReference>
<sequence>MQLSQVCVLLLGCFLVFGNVTAAPNPQEPVFELPVQLVGFPVIIAAVRITNFVKKLAYSVNPQFSSQYKASPDPMKENYLLSVFLGDIVGSPRLCHQLAKRRACTEALSD</sequence>
<reference evidence="3" key="1">
    <citation type="submission" date="2025-08" db="UniProtKB">
        <authorList>
            <consortium name="RefSeq"/>
        </authorList>
    </citation>
    <scope>IDENTIFICATION</scope>
    <source>
        <strain evidence="3">USDA-PBARC FA_bdor</strain>
        <tissue evidence="3">Whole organism</tissue>
    </source>
</reference>
<dbReference type="RefSeq" id="XP_011302230.1">
    <property type="nucleotide sequence ID" value="XM_011303928.1"/>
</dbReference>
<protein>
    <submittedName>
        <fullName evidence="3">Uncharacterized protein</fullName>
    </submittedName>
</protein>
<feature type="signal peptide" evidence="1">
    <location>
        <begin position="1"/>
        <end position="22"/>
    </location>
</feature>
<keyword evidence="2" id="KW-1185">Reference proteome</keyword>
<feature type="chain" id="PRO_5040184296" evidence="1">
    <location>
        <begin position="23"/>
        <end position="110"/>
    </location>
</feature>
<evidence type="ECO:0000313" key="3">
    <source>
        <dbReference type="RefSeq" id="XP_011302230.1"/>
    </source>
</evidence>
<organism evidence="2 3">
    <name type="scientific">Fopius arisanus</name>
    <dbReference type="NCBI Taxonomy" id="64838"/>
    <lineage>
        <taxon>Eukaryota</taxon>
        <taxon>Metazoa</taxon>
        <taxon>Ecdysozoa</taxon>
        <taxon>Arthropoda</taxon>
        <taxon>Hexapoda</taxon>
        <taxon>Insecta</taxon>
        <taxon>Pterygota</taxon>
        <taxon>Neoptera</taxon>
        <taxon>Endopterygota</taxon>
        <taxon>Hymenoptera</taxon>
        <taxon>Apocrita</taxon>
        <taxon>Ichneumonoidea</taxon>
        <taxon>Braconidae</taxon>
        <taxon>Opiinae</taxon>
        <taxon>Fopius</taxon>
    </lineage>
</organism>
<dbReference type="GeneID" id="105266045"/>
<dbReference type="KEGG" id="fas:105266045"/>
<dbReference type="OrthoDB" id="8174264at2759"/>
<keyword evidence="1" id="KW-0732">Signal</keyword>
<accession>A0A9R1T3R7</accession>